<accession>A0A382BQ84</accession>
<evidence type="ECO:0008006" key="2">
    <source>
        <dbReference type="Google" id="ProtNLM"/>
    </source>
</evidence>
<gene>
    <name evidence="1" type="ORF">METZ01_LOCUS168087</name>
</gene>
<dbReference type="EMBL" id="UINC01030592">
    <property type="protein sequence ID" value="SVB15233.1"/>
    <property type="molecule type" value="Genomic_DNA"/>
</dbReference>
<evidence type="ECO:0000313" key="1">
    <source>
        <dbReference type="EMBL" id="SVB15233.1"/>
    </source>
</evidence>
<organism evidence="1">
    <name type="scientific">marine metagenome</name>
    <dbReference type="NCBI Taxonomy" id="408172"/>
    <lineage>
        <taxon>unclassified sequences</taxon>
        <taxon>metagenomes</taxon>
        <taxon>ecological metagenomes</taxon>
    </lineage>
</organism>
<reference evidence="1" key="1">
    <citation type="submission" date="2018-05" db="EMBL/GenBank/DDBJ databases">
        <authorList>
            <person name="Lanie J.A."/>
            <person name="Ng W.-L."/>
            <person name="Kazmierczak K.M."/>
            <person name="Andrzejewski T.M."/>
            <person name="Davidsen T.M."/>
            <person name="Wayne K.J."/>
            <person name="Tettelin H."/>
            <person name="Glass J.I."/>
            <person name="Rusch D."/>
            <person name="Podicherti R."/>
            <person name="Tsui H.-C.T."/>
            <person name="Winkler M.E."/>
        </authorList>
    </citation>
    <scope>NUCLEOTIDE SEQUENCE</scope>
</reference>
<dbReference type="Gene3D" id="3.30.1460.10">
    <property type="match status" value="1"/>
</dbReference>
<dbReference type="InterPro" id="IPR018747">
    <property type="entry name" value="DUF2299"/>
</dbReference>
<name>A0A382BQ84_9ZZZZ</name>
<protein>
    <recommendedName>
        <fullName evidence="2">DUF2299 domain-containing protein</fullName>
    </recommendedName>
</protein>
<proteinExistence type="predicted"/>
<sequence>MQHLHESIERWLIHENYTFEELKSNQDKFKFVIKNADAFGNNLEIFEPKQQLNTLVIGIKIPLKNNQMVRFLKLTQVEKENFEQKITDFCYSIKAVNKFFDEDGKKKVGVYVVLDQKEQLVQPFFMETLLKIVEMSDKTSQFLHKSF</sequence>
<dbReference type="AlphaFoldDB" id="A0A382BQ84"/>
<dbReference type="Pfam" id="PF10061">
    <property type="entry name" value="DUF2299"/>
    <property type="match status" value="1"/>
</dbReference>